<evidence type="ECO:0000313" key="10">
    <source>
        <dbReference type="Proteomes" id="UP001500466"/>
    </source>
</evidence>
<keyword evidence="10" id="KW-1185">Reference proteome</keyword>
<dbReference type="Pfam" id="PF08240">
    <property type="entry name" value="ADH_N"/>
    <property type="match status" value="1"/>
</dbReference>
<evidence type="ECO:0000256" key="3">
    <source>
        <dbReference type="ARBA" id="ARBA00022723"/>
    </source>
</evidence>
<evidence type="ECO:0000256" key="2">
    <source>
        <dbReference type="ARBA" id="ARBA00008072"/>
    </source>
</evidence>
<dbReference type="Pfam" id="PF00107">
    <property type="entry name" value="ADH_zinc_N"/>
    <property type="match status" value="1"/>
</dbReference>
<dbReference type="PROSITE" id="PS00059">
    <property type="entry name" value="ADH_ZINC"/>
    <property type="match status" value="1"/>
</dbReference>
<feature type="domain" description="Alcohol dehydrogenase-like N-terminal" evidence="8">
    <location>
        <begin position="23"/>
        <end position="134"/>
    </location>
</feature>
<dbReference type="PANTHER" id="PTHR43161">
    <property type="entry name" value="SORBITOL DEHYDROGENASE"/>
    <property type="match status" value="1"/>
</dbReference>
<dbReference type="Gene3D" id="3.40.50.720">
    <property type="entry name" value="NAD(P)-binding Rossmann-like Domain"/>
    <property type="match status" value="1"/>
</dbReference>
<dbReference type="EMBL" id="BAABHS010000042">
    <property type="protein sequence ID" value="GAA4991074.1"/>
    <property type="molecule type" value="Genomic_DNA"/>
</dbReference>
<keyword evidence="3 6" id="KW-0479">Metal-binding</keyword>
<evidence type="ECO:0000256" key="6">
    <source>
        <dbReference type="RuleBase" id="RU361277"/>
    </source>
</evidence>
<dbReference type="SUPFAM" id="SSF51735">
    <property type="entry name" value="NAD(P)-binding Rossmann-fold domains"/>
    <property type="match status" value="1"/>
</dbReference>
<reference evidence="10" key="1">
    <citation type="journal article" date="2019" name="Int. J. Syst. Evol. Microbiol.">
        <title>The Global Catalogue of Microorganisms (GCM) 10K type strain sequencing project: providing services to taxonomists for standard genome sequencing and annotation.</title>
        <authorList>
            <consortium name="The Broad Institute Genomics Platform"/>
            <consortium name="The Broad Institute Genome Sequencing Center for Infectious Disease"/>
            <person name="Wu L."/>
            <person name="Ma J."/>
        </authorList>
    </citation>
    <scope>NUCLEOTIDE SEQUENCE [LARGE SCALE GENOMIC DNA]</scope>
    <source>
        <strain evidence="10">JCM 17986</strain>
    </source>
</reference>
<feature type="domain" description="Alcohol dehydrogenase-like C-terminal" evidence="7">
    <location>
        <begin position="173"/>
        <end position="298"/>
    </location>
</feature>
<proteinExistence type="inferred from homology"/>
<dbReference type="Gene3D" id="3.90.180.10">
    <property type="entry name" value="Medium-chain alcohol dehydrogenases, catalytic domain"/>
    <property type="match status" value="1"/>
</dbReference>
<gene>
    <name evidence="9" type="ORF">GCM10023205_73640</name>
</gene>
<evidence type="ECO:0000256" key="4">
    <source>
        <dbReference type="ARBA" id="ARBA00022833"/>
    </source>
</evidence>
<accession>A0ABP9I7T0</accession>
<dbReference type="SUPFAM" id="SSF50129">
    <property type="entry name" value="GroES-like"/>
    <property type="match status" value="1"/>
</dbReference>
<evidence type="ECO:0000259" key="7">
    <source>
        <dbReference type="Pfam" id="PF00107"/>
    </source>
</evidence>
<keyword evidence="4 6" id="KW-0862">Zinc</keyword>
<evidence type="ECO:0000256" key="5">
    <source>
        <dbReference type="ARBA" id="ARBA00023002"/>
    </source>
</evidence>
<comment type="cofactor">
    <cofactor evidence="1 6">
        <name>Zn(2+)</name>
        <dbReference type="ChEBI" id="CHEBI:29105"/>
    </cofactor>
</comment>
<sequence>MRALVLTDFGRLEVQDRIASEPGPGEVLIEIVATGICGSDIHGFTGANGRRTPGQIMGHEGVGHVASLGRGVTGLAVGTPVTFNPVVIPDEDVEEFGGREQHSPRKFVIGVRADYVSSFAQLMVAPARNVIALPGDMPIEYGALVEPLAVAVHAARRVDAASAHRALVVGGGPIGQSVVLALAMDGIHDVVVSETDPARRALVERLGARTIDPTIAPVPDQVRRLYGSLADVTLDAAGASSSVADALAATRPGGKVCLVGMASPRLELDAFSLTTEERSLVGSFAYSSDSFRAAASWMGAAPAVAAQLISRQVPLDDAPTVFAGLAARDGTPGKVLVRLDH</sequence>
<evidence type="ECO:0000313" key="9">
    <source>
        <dbReference type="EMBL" id="GAA4991074.1"/>
    </source>
</evidence>
<keyword evidence="5" id="KW-0560">Oxidoreductase</keyword>
<dbReference type="InterPro" id="IPR002328">
    <property type="entry name" value="ADH_Zn_CS"/>
</dbReference>
<dbReference type="InterPro" id="IPR013149">
    <property type="entry name" value="ADH-like_C"/>
</dbReference>
<comment type="similarity">
    <text evidence="2 6">Belongs to the zinc-containing alcohol dehydrogenase family.</text>
</comment>
<protein>
    <submittedName>
        <fullName evidence="9">Galactitol-1-phosphate 5-dehydrogenase</fullName>
    </submittedName>
</protein>
<dbReference type="Proteomes" id="UP001500466">
    <property type="component" value="Unassembled WGS sequence"/>
</dbReference>
<organism evidence="9 10">
    <name type="scientific">Yinghuangia aomiensis</name>
    <dbReference type="NCBI Taxonomy" id="676205"/>
    <lineage>
        <taxon>Bacteria</taxon>
        <taxon>Bacillati</taxon>
        <taxon>Actinomycetota</taxon>
        <taxon>Actinomycetes</taxon>
        <taxon>Kitasatosporales</taxon>
        <taxon>Streptomycetaceae</taxon>
        <taxon>Yinghuangia</taxon>
    </lineage>
</organism>
<name>A0ABP9I7T0_9ACTN</name>
<dbReference type="InterPro" id="IPR013154">
    <property type="entry name" value="ADH-like_N"/>
</dbReference>
<dbReference type="InterPro" id="IPR036291">
    <property type="entry name" value="NAD(P)-bd_dom_sf"/>
</dbReference>
<dbReference type="RefSeq" id="WP_345680189.1">
    <property type="nucleotide sequence ID" value="NZ_BAABHS010000042.1"/>
</dbReference>
<evidence type="ECO:0000256" key="1">
    <source>
        <dbReference type="ARBA" id="ARBA00001947"/>
    </source>
</evidence>
<dbReference type="InterPro" id="IPR011032">
    <property type="entry name" value="GroES-like_sf"/>
</dbReference>
<evidence type="ECO:0000259" key="8">
    <source>
        <dbReference type="Pfam" id="PF08240"/>
    </source>
</evidence>
<comment type="caution">
    <text evidence="9">The sequence shown here is derived from an EMBL/GenBank/DDBJ whole genome shotgun (WGS) entry which is preliminary data.</text>
</comment>